<keyword evidence="4" id="KW-0479">Metal-binding</keyword>
<keyword evidence="6" id="KW-0106">Calcium</keyword>
<evidence type="ECO:0000256" key="6">
    <source>
        <dbReference type="ARBA" id="ARBA00022837"/>
    </source>
</evidence>
<evidence type="ECO:0000313" key="9">
    <source>
        <dbReference type="Ensembl" id="ENSSRHP00000036723.1"/>
    </source>
</evidence>
<name>A0A673IG70_9TELE</name>
<dbReference type="GO" id="GO:0046872">
    <property type="term" value="F:metal ion binding"/>
    <property type="evidence" value="ECO:0007669"/>
    <property type="project" value="UniProtKB-KW"/>
</dbReference>
<feature type="domain" description="Fucolectin tachylectin-4 pentraxin-1" evidence="8">
    <location>
        <begin position="1"/>
        <end position="139"/>
    </location>
</feature>
<dbReference type="PANTHER" id="PTHR45713:SF11">
    <property type="entry name" value="FUCOLECTIN TACHYLECTIN-4 PENTRAXIN-1 DOMAIN-CONTAINING PROTEIN"/>
    <property type="match status" value="1"/>
</dbReference>
<reference evidence="9" key="2">
    <citation type="submission" date="2025-09" db="UniProtKB">
        <authorList>
            <consortium name="Ensembl"/>
        </authorList>
    </citation>
    <scope>IDENTIFICATION</scope>
</reference>
<evidence type="ECO:0000259" key="8">
    <source>
        <dbReference type="SMART" id="SM00607"/>
    </source>
</evidence>
<evidence type="ECO:0000256" key="4">
    <source>
        <dbReference type="ARBA" id="ARBA00022723"/>
    </source>
</evidence>
<dbReference type="AlphaFoldDB" id="A0A673IG70"/>
<dbReference type="SUPFAM" id="SSF49785">
    <property type="entry name" value="Galactose-binding domain-like"/>
    <property type="match status" value="1"/>
</dbReference>
<evidence type="ECO:0000256" key="7">
    <source>
        <dbReference type="ARBA" id="ARBA00023157"/>
    </source>
</evidence>
<dbReference type="InterPro" id="IPR051941">
    <property type="entry name" value="BG_Antigen-Binding_Lectin"/>
</dbReference>
<dbReference type="GO" id="GO:0010185">
    <property type="term" value="P:regulation of cellular defense response"/>
    <property type="evidence" value="ECO:0007669"/>
    <property type="project" value="UniProtKB-ARBA"/>
</dbReference>
<dbReference type="GO" id="GO:0042806">
    <property type="term" value="F:fucose binding"/>
    <property type="evidence" value="ECO:0007669"/>
    <property type="project" value="UniProtKB-ARBA"/>
</dbReference>
<evidence type="ECO:0000256" key="2">
    <source>
        <dbReference type="ARBA" id="ARBA00010147"/>
    </source>
</evidence>
<evidence type="ECO:0000256" key="3">
    <source>
        <dbReference type="ARBA" id="ARBA00011233"/>
    </source>
</evidence>
<organism evidence="9 10">
    <name type="scientific">Sinocyclocheilus rhinocerous</name>
    <dbReference type="NCBI Taxonomy" id="307959"/>
    <lineage>
        <taxon>Eukaryota</taxon>
        <taxon>Metazoa</taxon>
        <taxon>Chordata</taxon>
        <taxon>Craniata</taxon>
        <taxon>Vertebrata</taxon>
        <taxon>Euteleostomi</taxon>
        <taxon>Actinopterygii</taxon>
        <taxon>Neopterygii</taxon>
        <taxon>Teleostei</taxon>
        <taxon>Ostariophysi</taxon>
        <taxon>Cypriniformes</taxon>
        <taxon>Cyprinidae</taxon>
        <taxon>Cyprininae</taxon>
        <taxon>Sinocyclocheilus</taxon>
    </lineage>
</organism>
<dbReference type="SMART" id="SM00607">
    <property type="entry name" value="FTP"/>
    <property type="match status" value="1"/>
</dbReference>
<dbReference type="InterPro" id="IPR006585">
    <property type="entry name" value="FTP1"/>
</dbReference>
<dbReference type="Proteomes" id="UP000472270">
    <property type="component" value="Unassembled WGS sequence"/>
</dbReference>
<keyword evidence="5" id="KW-0430">Lectin</keyword>
<protein>
    <recommendedName>
        <fullName evidence="8">Fucolectin tachylectin-4 pentraxin-1 domain-containing protein</fullName>
    </recommendedName>
</protein>
<dbReference type="PANTHER" id="PTHR45713">
    <property type="entry name" value="FTP DOMAIN-CONTAINING PROTEIN"/>
    <property type="match status" value="1"/>
</dbReference>
<dbReference type="Pfam" id="PF22633">
    <property type="entry name" value="F5_F8_type_C_2"/>
    <property type="match status" value="1"/>
</dbReference>
<comment type="similarity">
    <text evidence="2">Belongs to the fucolectin family.</text>
</comment>
<accession>A0A673IG70</accession>
<dbReference type="Gene3D" id="2.60.120.260">
    <property type="entry name" value="Galactose-binding domain-like"/>
    <property type="match status" value="1"/>
</dbReference>
<keyword evidence="10" id="KW-1185">Reference proteome</keyword>
<dbReference type="InterPro" id="IPR008979">
    <property type="entry name" value="Galactose-bd-like_sf"/>
</dbReference>
<comment type="function">
    <text evidence="1">Acts as a defensive agent. Recognizes blood group fucosylated oligosaccharides including A, B, H and Lewis B-type antigens. Does not recognize Lewis A antigen and has low affinity for monovalent haptens.</text>
</comment>
<comment type="subunit">
    <text evidence="3">Homotrimer.</text>
</comment>
<evidence type="ECO:0000313" key="10">
    <source>
        <dbReference type="Proteomes" id="UP000472270"/>
    </source>
</evidence>
<evidence type="ECO:0000256" key="5">
    <source>
        <dbReference type="ARBA" id="ARBA00022734"/>
    </source>
</evidence>
<reference evidence="9" key="1">
    <citation type="submission" date="2025-08" db="UniProtKB">
        <authorList>
            <consortium name="Ensembl"/>
        </authorList>
    </citation>
    <scope>IDENTIFICATION</scope>
</reference>
<keyword evidence="7" id="KW-1015">Disulfide bond</keyword>
<sequence length="147" mass="16179">GMNIATWGTANQSTLYYTWYAQNALDGLSSTCTHTDLQSDPWWKLDLLKTYSVNRVTITNRCSDCCANRINGAEIRIGNNSSDLYSNPVCAVVSTIPAGATYNYSCRGMEGRYIIVNIPLTSEYLTLCEVGVCVIFPGNSELLNNLV</sequence>
<proteinExistence type="inferred from homology"/>
<dbReference type="Ensembl" id="ENSSRHT00000037789.1">
    <property type="protein sequence ID" value="ENSSRHP00000036723.1"/>
    <property type="gene ID" value="ENSSRHG00000018818.1"/>
</dbReference>
<evidence type="ECO:0000256" key="1">
    <source>
        <dbReference type="ARBA" id="ARBA00002219"/>
    </source>
</evidence>
<dbReference type="GO" id="GO:0001868">
    <property type="term" value="P:regulation of complement activation, lectin pathway"/>
    <property type="evidence" value="ECO:0007669"/>
    <property type="project" value="UniProtKB-ARBA"/>
</dbReference>